<evidence type="ECO:0000256" key="6">
    <source>
        <dbReference type="SAM" id="Phobius"/>
    </source>
</evidence>
<keyword evidence="2" id="KW-1003">Cell membrane</keyword>
<keyword evidence="5 6" id="KW-0472">Membrane</keyword>
<gene>
    <name evidence="7" type="ORF">HFP15_02185</name>
</gene>
<comment type="subcellular location">
    <subcellularLocation>
        <location evidence="1">Cell membrane</location>
        <topology evidence="1">Multi-pass membrane protein</topology>
    </subcellularLocation>
</comment>
<evidence type="ECO:0000313" key="8">
    <source>
        <dbReference type="Proteomes" id="UP000715441"/>
    </source>
</evidence>
<feature type="transmembrane region" description="Helical" evidence="6">
    <location>
        <begin position="40"/>
        <end position="64"/>
    </location>
</feature>
<proteinExistence type="predicted"/>
<evidence type="ECO:0000256" key="4">
    <source>
        <dbReference type="ARBA" id="ARBA00022989"/>
    </source>
</evidence>
<evidence type="ECO:0000256" key="5">
    <source>
        <dbReference type="ARBA" id="ARBA00023136"/>
    </source>
</evidence>
<feature type="transmembrane region" description="Helical" evidence="6">
    <location>
        <begin position="115"/>
        <end position="137"/>
    </location>
</feature>
<evidence type="ECO:0000313" key="7">
    <source>
        <dbReference type="EMBL" id="NKQ51687.1"/>
    </source>
</evidence>
<protein>
    <submittedName>
        <fullName evidence="7">LysE family transporter</fullName>
    </submittedName>
</protein>
<comment type="caution">
    <text evidence="7">The sequence shown here is derived from an EMBL/GenBank/DDBJ whole genome shotgun (WGS) entry which is preliminary data.</text>
</comment>
<feature type="transmembrane region" description="Helical" evidence="6">
    <location>
        <begin position="76"/>
        <end position="94"/>
    </location>
</feature>
<evidence type="ECO:0000256" key="1">
    <source>
        <dbReference type="ARBA" id="ARBA00004651"/>
    </source>
</evidence>
<sequence length="204" mass="20004">MTAAIVAGLLAGYGIAIPVGAVGAYLIALTAHTSLRVGAAAALGIATVDGVYALSAALGGSALVRALVPVAAPLRWIAAAALIAVAARTTFGALRRYRTPSAPPPMRPGRAYAMLVGMTLVNPTTIVYFVAVVLGGSAGLANTVPERSAFAVAAFAASASWQLALAGGGAVLGRAFTGRRGQLGTALASSAVIVILAARTAPAA</sequence>
<evidence type="ECO:0000256" key="3">
    <source>
        <dbReference type="ARBA" id="ARBA00022692"/>
    </source>
</evidence>
<dbReference type="EMBL" id="JAAXLS010000001">
    <property type="protein sequence ID" value="NKQ51687.1"/>
    <property type="molecule type" value="Genomic_DNA"/>
</dbReference>
<keyword evidence="4 6" id="KW-1133">Transmembrane helix</keyword>
<keyword evidence="3 6" id="KW-0812">Transmembrane</keyword>
<accession>A0ABX1IW41</accession>
<evidence type="ECO:0000256" key="2">
    <source>
        <dbReference type="ARBA" id="ARBA00022475"/>
    </source>
</evidence>
<dbReference type="RefSeq" id="WP_168510779.1">
    <property type="nucleotide sequence ID" value="NZ_JAAXLS010000001.1"/>
</dbReference>
<dbReference type="PANTHER" id="PTHR30086">
    <property type="entry name" value="ARGININE EXPORTER PROTEIN ARGO"/>
    <property type="match status" value="1"/>
</dbReference>
<organism evidence="7 8">
    <name type="scientific">Amycolatopsis acididurans</name>
    <dbReference type="NCBI Taxonomy" id="2724524"/>
    <lineage>
        <taxon>Bacteria</taxon>
        <taxon>Bacillati</taxon>
        <taxon>Actinomycetota</taxon>
        <taxon>Actinomycetes</taxon>
        <taxon>Pseudonocardiales</taxon>
        <taxon>Pseudonocardiaceae</taxon>
        <taxon>Amycolatopsis</taxon>
    </lineage>
</organism>
<feature type="transmembrane region" description="Helical" evidence="6">
    <location>
        <begin position="6"/>
        <end position="28"/>
    </location>
</feature>
<reference evidence="7 8" key="1">
    <citation type="submission" date="2020-04" db="EMBL/GenBank/DDBJ databases">
        <title>Novel species.</title>
        <authorList>
            <person name="Teo W.F.A."/>
            <person name="Lipun K."/>
            <person name="Srisuk N."/>
            <person name="Duangmal K."/>
        </authorList>
    </citation>
    <scope>NUCLEOTIDE SEQUENCE [LARGE SCALE GENOMIC DNA]</scope>
    <source>
        <strain evidence="7 8">K13G38</strain>
    </source>
</reference>
<feature type="transmembrane region" description="Helical" evidence="6">
    <location>
        <begin position="149"/>
        <end position="171"/>
    </location>
</feature>
<dbReference type="Proteomes" id="UP000715441">
    <property type="component" value="Unassembled WGS sequence"/>
</dbReference>
<dbReference type="InterPro" id="IPR001123">
    <property type="entry name" value="LeuE-type"/>
</dbReference>
<name>A0ABX1IW41_9PSEU</name>
<dbReference type="PANTHER" id="PTHR30086:SF20">
    <property type="entry name" value="ARGININE EXPORTER PROTEIN ARGO-RELATED"/>
    <property type="match status" value="1"/>
</dbReference>
<keyword evidence="8" id="KW-1185">Reference proteome</keyword>
<dbReference type="Pfam" id="PF01810">
    <property type="entry name" value="LysE"/>
    <property type="match status" value="1"/>
</dbReference>